<evidence type="ECO:0000313" key="2">
    <source>
        <dbReference type="Proteomes" id="UP000507470"/>
    </source>
</evidence>
<gene>
    <name evidence="1" type="ORF">MCOR_55629</name>
</gene>
<protein>
    <submittedName>
        <fullName evidence="1">Uncharacterized protein</fullName>
    </submittedName>
</protein>
<keyword evidence="2" id="KW-1185">Reference proteome</keyword>
<evidence type="ECO:0000313" key="1">
    <source>
        <dbReference type="EMBL" id="CAC5423657.1"/>
    </source>
</evidence>
<sequence>MATEKSVIKDSKGCGGISVITRRKRALMRWSLSRHVLADFTSEMKTRSGCINDKSVEHDEVKQTDLIRDDEQVQKIKPNALANNSEITSAGTFSDPQVVKHICAKTVVAVLYSTHAEADTCMILHAIYADRKFGSDSCKGRIIVKSPDTDV</sequence>
<proteinExistence type="predicted"/>
<dbReference type="Proteomes" id="UP000507470">
    <property type="component" value="Unassembled WGS sequence"/>
</dbReference>
<name>A0A6J8ET13_MYTCO</name>
<dbReference type="EMBL" id="CACVKT020009837">
    <property type="protein sequence ID" value="CAC5423657.1"/>
    <property type="molecule type" value="Genomic_DNA"/>
</dbReference>
<reference evidence="1 2" key="1">
    <citation type="submission" date="2020-06" db="EMBL/GenBank/DDBJ databases">
        <authorList>
            <person name="Li R."/>
            <person name="Bekaert M."/>
        </authorList>
    </citation>
    <scope>NUCLEOTIDE SEQUENCE [LARGE SCALE GENOMIC DNA]</scope>
    <source>
        <strain evidence="2">wild</strain>
    </source>
</reference>
<dbReference type="OrthoDB" id="8060926at2759"/>
<accession>A0A6J8ET13</accession>
<dbReference type="AlphaFoldDB" id="A0A6J8ET13"/>
<organism evidence="1 2">
    <name type="scientific">Mytilus coruscus</name>
    <name type="common">Sea mussel</name>
    <dbReference type="NCBI Taxonomy" id="42192"/>
    <lineage>
        <taxon>Eukaryota</taxon>
        <taxon>Metazoa</taxon>
        <taxon>Spiralia</taxon>
        <taxon>Lophotrochozoa</taxon>
        <taxon>Mollusca</taxon>
        <taxon>Bivalvia</taxon>
        <taxon>Autobranchia</taxon>
        <taxon>Pteriomorphia</taxon>
        <taxon>Mytilida</taxon>
        <taxon>Mytiloidea</taxon>
        <taxon>Mytilidae</taxon>
        <taxon>Mytilinae</taxon>
        <taxon>Mytilus</taxon>
    </lineage>
</organism>